<dbReference type="EMBL" id="JABFUD020000013">
    <property type="protein sequence ID" value="KAI5071823.1"/>
    <property type="molecule type" value="Genomic_DNA"/>
</dbReference>
<organism evidence="2 3">
    <name type="scientific">Adiantum capillus-veneris</name>
    <name type="common">Maidenhair fern</name>
    <dbReference type="NCBI Taxonomy" id="13818"/>
    <lineage>
        <taxon>Eukaryota</taxon>
        <taxon>Viridiplantae</taxon>
        <taxon>Streptophyta</taxon>
        <taxon>Embryophyta</taxon>
        <taxon>Tracheophyta</taxon>
        <taxon>Polypodiopsida</taxon>
        <taxon>Polypodiidae</taxon>
        <taxon>Polypodiales</taxon>
        <taxon>Pteridineae</taxon>
        <taxon>Pteridaceae</taxon>
        <taxon>Vittarioideae</taxon>
        <taxon>Adiantum</taxon>
    </lineage>
</organism>
<keyword evidence="3" id="KW-1185">Reference proteome</keyword>
<dbReference type="AlphaFoldDB" id="A0A9D4UR04"/>
<dbReference type="Proteomes" id="UP000886520">
    <property type="component" value="Chromosome 13"/>
</dbReference>
<feature type="region of interest" description="Disordered" evidence="1">
    <location>
        <begin position="205"/>
        <end position="229"/>
    </location>
</feature>
<reference evidence="2" key="1">
    <citation type="submission" date="2021-01" db="EMBL/GenBank/DDBJ databases">
        <title>Adiantum capillus-veneris genome.</title>
        <authorList>
            <person name="Fang Y."/>
            <person name="Liao Q."/>
        </authorList>
    </citation>
    <scope>NUCLEOTIDE SEQUENCE</scope>
    <source>
        <strain evidence="2">H3</strain>
        <tissue evidence="2">Leaf</tissue>
    </source>
</reference>
<name>A0A9D4UR04_ADICA</name>
<evidence type="ECO:0000313" key="2">
    <source>
        <dbReference type="EMBL" id="KAI5071823.1"/>
    </source>
</evidence>
<sequence length="409" mass="45309">MAVSPVSKRYTSAAYEDKYFPEKNAAIPFKWESTPGRTKDDDQQHADHITHLLNVAAEEDESEGNNNTEHHNKELSLPTIKTNNKEDDGSFSDTTPHALSIYPLPPPPKLTPTSPLRVKDLLQHGLALDSCLHHDDDDHHLCDHCPLHAYHHWFPWFSFRFWPFKASSVVPFHNSPYCIIKSQPLTNDPGLLKCQASPFVPGAPLQGRSQSFSHAQRSSGDGPMSASIGRALKPAPERRCNSFNSLTAPHHTILEHDEVYDSESSVATAAAAAMWAGACILAAAAADNHHHEINDPCKVARKLKDLMAQQSANFSEFGLPAPCCSTLPPAKKMTKSVEEEAFLKEGTQKSCRKGELATEVNELSKEGARAKVADEGFELQPINHKLVKRKGFFKLFKNECIACWCPSTY</sequence>
<evidence type="ECO:0000313" key="3">
    <source>
        <dbReference type="Proteomes" id="UP000886520"/>
    </source>
</evidence>
<protein>
    <submittedName>
        <fullName evidence="2">Uncharacterized protein</fullName>
    </submittedName>
</protein>
<feature type="region of interest" description="Disordered" evidence="1">
    <location>
        <begin position="58"/>
        <end position="92"/>
    </location>
</feature>
<feature type="compositionally biased region" description="Polar residues" evidence="1">
    <location>
        <begin position="207"/>
        <end position="219"/>
    </location>
</feature>
<proteinExistence type="predicted"/>
<dbReference type="OrthoDB" id="10402476at2759"/>
<gene>
    <name evidence="2" type="ORF">GOP47_0014074</name>
</gene>
<comment type="caution">
    <text evidence="2">The sequence shown here is derived from an EMBL/GenBank/DDBJ whole genome shotgun (WGS) entry which is preliminary data.</text>
</comment>
<evidence type="ECO:0000256" key="1">
    <source>
        <dbReference type="SAM" id="MobiDB-lite"/>
    </source>
</evidence>
<accession>A0A9D4UR04</accession>